<dbReference type="Proteomes" id="UP000199354">
    <property type="component" value="Unassembled WGS sequence"/>
</dbReference>
<keyword evidence="2" id="KW-1185">Reference proteome</keyword>
<proteinExistence type="predicted"/>
<sequence>MKILKTTLWVLGAVFLLEACSDNDDKDKIIVPGPPVGVEVKYEVTASTDMITQISYKMGDGDLFYGTPGPDGSHTTWNKTLVALFSQMPETAYLQTKCINDTETDQTCTLNIYRNNVLVHTQSGVVTPADDDPETDDTVTITTTKIISE</sequence>
<name>A0A1G5F631_9FLAO</name>
<dbReference type="EMBL" id="FMVF01000005">
    <property type="protein sequence ID" value="SCY34682.1"/>
    <property type="molecule type" value="Genomic_DNA"/>
</dbReference>
<gene>
    <name evidence="1" type="ORF">SAMN02927903_01184</name>
</gene>
<dbReference type="STRING" id="490189.SAMN02927903_01184"/>
<protein>
    <submittedName>
        <fullName evidence="1">Uncharacterized protein</fullName>
    </submittedName>
</protein>
<dbReference type="RefSeq" id="WP_091141383.1">
    <property type="nucleotide sequence ID" value="NZ_FMVF01000005.1"/>
</dbReference>
<evidence type="ECO:0000313" key="1">
    <source>
        <dbReference type="EMBL" id="SCY34682.1"/>
    </source>
</evidence>
<evidence type="ECO:0000313" key="2">
    <source>
        <dbReference type="Proteomes" id="UP000199354"/>
    </source>
</evidence>
<dbReference type="AlphaFoldDB" id="A0A1G5F631"/>
<reference evidence="1 2" key="1">
    <citation type="submission" date="2016-10" db="EMBL/GenBank/DDBJ databases">
        <authorList>
            <person name="de Groot N.N."/>
        </authorList>
    </citation>
    <scope>NUCLEOTIDE SEQUENCE [LARGE SCALE GENOMIC DNA]</scope>
    <source>
        <strain evidence="1 2">CGMCC 1.7031</strain>
    </source>
</reference>
<organism evidence="1 2">
    <name type="scientific">Flavobacterium caeni</name>
    <dbReference type="NCBI Taxonomy" id="490189"/>
    <lineage>
        <taxon>Bacteria</taxon>
        <taxon>Pseudomonadati</taxon>
        <taxon>Bacteroidota</taxon>
        <taxon>Flavobacteriia</taxon>
        <taxon>Flavobacteriales</taxon>
        <taxon>Flavobacteriaceae</taxon>
        <taxon>Flavobacterium</taxon>
    </lineage>
</organism>
<accession>A0A1G5F631</accession>